<dbReference type="InterPro" id="IPR012373">
    <property type="entry name" value="Ferrdict_sens_TM"/>
</dbReference>
<dbReference type="GO" id="GO:0016989">
    <property type="term" value="F:sigma factor antagonist activity"/>
    <property type="evidence" value="ECO:0007669"/>
    <property type="project" value="TreeGrafter"/>
</dbReference>
<dbReference type="Proteomes" id="UP000461162">
    <property type="component" value="Unassembled WGS sequence"/>
</dbReference>
<sequence length="378" mass="41372">MWPGPQPTSTRPWARTPPTRKNEMAKPGTDIMTTAFEWCATLDEAHVSEADSRALAAWLEADPSHREAFDRARRFWHELGGLGREQLDPAFFHPSWRERARAAMRGAVCRIRECMQCRQPMAVGSVAVICGLLVFAISHLTVDPGVAPVREAAHATRIGEVRTVRLDDGSSVTLGANTSIAATMDSHGRLVRMSEGEAFFEVERDTSRPFVVESGDLRITVHGTAFDIRRSELGARVAVTSGVVSVSSPQLADPDASAQYQTGDSATTSGISRVLTAGERLSLEADAPVRVESVRAEDVAPWRHNMLVYIDAPLAEIVADLNRYQRRSIRIRDESVGRIRLTATFHGNDIQGILATLTEALPVRLAHVGPDIELRSAP</sequence>
<evidence type="ECO:0000256" key="1">
    <source>
        <dbReference type="SAM" id="MobiDB-lite"/>
    </source>
</evidence>
<proteinExistence type="predicted"/>
<dbReference type="PANTHER" id="PTHR30273">
    <property type="entry name" value="PERIPLASMIC SIGNAL SENSOR AND SIGMA FACTOR ACTIVATOR FECR-RELATED"/>
    <property type="match status" value="1"/>
</dbReference>
<dbReference type="Gene3D" id="2.60.120.1440">
    <property type="match status" value="1"/>
</dbReference>
<keyword evidence="2" id="KW-0812">Transmembrane</keyword>
<accession>A0A7K1KM79</accession>
<feature type="transmembrane region" description="Helical" evidence="2">
    <location>
        <begin position="120"/>
        <end position="140"/>
    </location>
</feature>
<feature type="region of interest" description="Disordered" evidence="1">
    <location>
        <begin position="1"/>
        <end position="26"/>
    </location>
</feature>
<name>A0A7K1KM79_9BACT</name>
<dbReference type="PANTHER" id="PTHR30273:SF2">
    <property type="entry name" value="PROTEIN FECR"/>
    <property type="match status" value="1"/>
</dbReference>
<organism evidence="5 6">
    <name type="scientific">Pseudodesulfovibrio alkaliphilus</name>
    <dbReference type="NCBI Taxonomy" id="2661613"/>
    <lineage>
        <taxon>Bacteria</taxon>
        <taxon>Pseudomonadati</taxon>
        <taxon>Thermodesulfobacteriota</taxon>
        <taxon>Desulfovibrionia</taxon>
        <taxon>Desulfovibrionales</taxon>
        <taxon>Desulfovibrionaceae</taxon>
    </lineage>
</organism>
<dbReference type="Pfam" id="PF16220">
    <property type="entry name" value="DUF4880"/>
    <property type="match status" value="1"/>
</dbReference>
<evidence type="ECO:0000259" key="4">
    <source>
        <dbReference type="Pfam" id="PF16220"/>
    </source>
</evidence>
<feature type="domain" description="FecR N-terminal" evidence="4">
    <location>
        <begin position="35"/>
        <end position="74"/>
    </location>
</feature>
<keyword evidence="2" id="KW-1133">Transmembrane helix</keyword>
<evidence type="ECO:0000313" key="5">
    <source>
        <dbReference type="EMBL" id="MUM77194.1"/>
    </source>
</evidence>
<keyword evidence="6" id="KW-1185">Reference proteome</keyword>
<feature type="domain" description="FecR protein" evidence="3">
    <location>
        <begin position="155"/>
        <end position="244"/>
    </location>
</feature>
<dbReference type="EMBL" id="WODC01000003">
    <property type="protein sequence ID" value="MUM77194.1"/>
    <property type="molecule type" value="Genomic_DNA"/>
</dbReference>
<protein>
    <submittedName>
        <fullName evidence="5">DUF4880 domain-containing protein</fullName>
    </submittedName>
</protein>
<dbReference type="Gene3D" id="3.55.50.30">
    <property type="match status" value="1"/>
</dbReference>
<dbReference type="AlphaFoldDB" id="A0A7K1KM79"/>
<comment type="caution">
    <text evidence="5">The sequence shown here is derived from an EMBL/GenBank/DDBJ whole genome shotgun (WGS) entry which is preliminary data.</text>
</comment>
<evidence type="ECO:0000256" key="2">
    <source>
        <dbReference type="SAM" id="Phobius"/>
    </source>
</evidence>
<dbReference type="PIRSF" id="PIRSF018266">
    <property type="entry name" value="FecR"/>
    <property type="match status" value="1"/>
</dbReference>
<keyword evidence="2" id="KW-0472">Membrane</keyword>
<gene>
    <name evidence="5" type="ORF">GKC30_06065</name>
</gene>
<dbReference type="InterPro" id="IPR006860">
    <property type="entry name" value="FecR"/>
</dbReference>
<dbReference type="InterPro" id="IPR032623">
    <property type="entry name" value="FecR_N"/>
</dbReference>
<evidence type="ECO:0000259" key="3">
    <source>
        <dbReference type="Pfam" id="PF04773"/>
    </source>
</evidence>
<reference evidence="5 6" key="1">
    <citation type="submission" date="2019-11" db="EMBL/GenBank/DDBJ databases">
        <title>Pseudodesulfovibrio alkaliphilus, sp. nov., an alkaliphilic sulfate-reducing bacteria from mud volcano of Taman peninsula, Russia.</title>
        <authorList>
            <person name="Frolova A."/>
            <person name="Merkel A.Y."/>
            <person name="Slobodkin A.I."/>
        </authorList>
    </citation>
    <scope>NUCLEOTIDE SEQUENCE [LARGE SCALE GENOMIC DNA]</scope>
    <source>
        <strain evidence="5 6">F-1</strain>
    </source>
</reference>
<evidence type="ECO:0000313" key="6">
    <source>
        <dbReference type="Proteomes" id="UP000461162"/>
    </source>
</evidence>
<dbReference type="Pfam" id="PF04773">
    <property type="entry name" value="FecR"/>
    <property type="match status" value="1"/>
</dbReference>